<keyword evidence="2 5" id="KW-0285">Flavoprotein</keyword>
<feature type="region of interest" description="Disordered" evidence="7">
    <location>
        <begin position="567"/>
        <end position="601"/>
    </location>
</feature>
<proteinExistence type="inferred from homology"/>
<dbReference type="Pfam" id="PF00875">
    <property type="entry name" value="DNA_photolyase"/>
    <property type="match status" value="1"/>
</dbReference>
<dbReference type="GO" id="GO:0071949">
    <property type="term" value="F:FAD binding"/>
    <property type="evidence" value="ECO:0007669"/>
    <property type="project" value="TreeGrafter"/>
</dbReference>
<dbReference type="GO" id="GO:0003904">
    <property type="term" value="F:deoxyribodipyrimidine photo-lyase activity"/>
    <property type="evidence" value="ECO:0007669"/>
    <property type="project" value="TreeGrafter"/>
</dbReference>
<dbReference type="GO" id="GO:0003677">
    <property type="term" value="F:DNA binding"/>
    <property type="evidence" value="ECO:0007669"/>
    <property type="project" value="TreeGrafter"/>
</dbReference>
<dbReference type="AlphaFoldDB" id="A0A0G4IFH9"/>
<dbReference type="VEuPathDB" id="CryptoDB:Cvel_13989"/>
<feature type="domain" description="Photolyase/cryptochrome alpha/beta" evidence="8">
    <location>
        <begin position="53"/>
        <end position="201"/>
    </location>
</feature>
<feature type="compositionally biased region" description="Basic and acidic residues" evidence="7">
    <location>
        <begin position="582"/>
        <end position="595"/>
    </location>
</feature>
<sequence length="601" mass="67670">MSTLLLCRPLTPSAFLLSLRPSSDFLKQSPLSERLTTRSAETGGGEEYGGKKHRVIVWFRNELRLHDNPLLQQAIRLGKKEGSRLEWVPVFVFDRAAFQESEWGNPKVGSHRARFLLESVEDLRKSLREKCANLVVASGNPQQVIPELLSPGAQHTVLAGQEVTSEEKNAEKAVFAAVQKKAEALGEGTGAGMSLVWCNTMYGLGDVKRLFGGNSVPSLPLVFTKFRTQVEKALQIPSPLPTPSRDSLPPMADVSALQSSESFWPFEKPLDTTAMPMTETVAQELERLGDGADERGVMRFRGGETEGLGRMKRYIWEEDRLKEYFDTRNGMVGPDYSSKFAPWLALGCLSPRQVASEIAIYESKRTKNKSTYWLQFELIWRDYFRFLCKRLGRSVFFPKGPGIYSDPPPPSVRSPRDVEGERLLSLWKQGQTGVPLVDACMRELKATGFMSNRGRQNVASFLALDCRVDWRRGADWFEHLLIDYDVCSNWGNWVAAAGWTGGRLNRFNIPKQTKTYDPNGEFIKLWCPELKRVPEKYVGTPWLMPEDVQEISQCRIGTDYPSPCVHPLTWRDSGRGGGGSGPRRDDRGRGGEKQKGKGRRR</sequence>
<comment type="cofactor">
    <cofactor evidence="6">
        <name>(6R)-5,10-methylene-5,6,7,8-tetrahydrofolate</name>
        <dbReference type="ChEBI" id="CHEBI:15636"/>
    </cofactor>
    <text evidence="6">Binds 1 5,10-methenyltetrahydrofolate (MTHF) per subunit.</text>
</comment>
<dbReference type="InterPro" id="IPR002081">
    <property type="entry name" value="Cryptochrome/DNA_photolyase_1"/>
</dbReference>
<comment type="similarity">
    <text evidence="1 6">Belongs to the DNA photolyase class-1 family.</text>
</comment>
<evidence type="ECO:0000256" key="5">
    <source>
        <dbReference type="PIRSR" id="PIRSR602081-1"/>
    </source>
</evidence>
<dbReference type="InterPro" id="IPR036155">
    <property type="entry name" value="Crypto/Photolyase_N_sf"/>
</dbReference>
<name>A0A0G4IFH9_9ALVE</name>
<dbReference type="Gene3D" id="1.10.579.10">
    <property type="entry name" value="DNA Cyclobutane Dipyrimidine Photolyase, subunit A, domain 3"/>
    <property type="match status" value="1"/>
</dbReference>
<protein>
    <recommendedName>
        <fullName evidence="6">Cryptochrome DASH</fullName>
    </recommendedName>
</protein>
<evidence type="ECO:0000256" key="6">
    <source>
        <dbReference type="RuleBase" id="RU367151"/>
    </source>
</evidence>
<evidence type="ECO:0000256" key="1">
    <source>
        <dbReference type="ARBA" id="ARBA00005862"/>
    </source>
</evidence>
<dbReference type="PROSITE" id="PS51645">
    <property type="entry name" value="PHR_CRY_ALPHA_BETA"/>
    <property type="match status" value="1"/>
</dbReference>
<dbReference type="InterPro" id="IPR005101">
    <property type="entry name" value="Cryptochr/Photolyase_FAD-bd"/>
</dbReference>
<dbReference type="InterPro" id="IPR014729">
    <property type="entry name" value="Rossmann-like_a/b/a_fold"/>
</dbReference>
<dbReference type="PRINTS" id="PR00147">
    <property type="entry name" value="DNAPHOTLYASE"/>
</dbReference>
<dbReference type="NCBIfam" id="TIGR02765">
    <property type="entry name" value="crypto_DASH"/>
    <property type="match status" value="1"/>
</dbReference>
<dbReference type="PANTHER" id="PTHR11455:SF22">
    <property type="entry name" value="CRYPTOCHROME DASH"/>
    <property type="match status" value="1"/>
</dbReference>
<dbReference type="Gene3D" id="1.25.40.80">
    <property type="match status" value="1"/>
</dbReference>
<evidence type="ECO:0000256" key="4">
    <source>
        <dbReference type="ARBA" id="ARBA00022991"/>
    </source>
</evidence>
<dbReference type="PhylomeDB" id="A0A0G4IFH9"/>
<keyword evidence="4 6" id="KW-0157">Chromophore</keyword>
<dbReference type="EMBL" id="CDMZ01005929">
    <property type="protein sequence ID" value="CEM55971.1"/>
    <property type="molecule type" value="Genomic_DNA"/>
</dbReference>
<dbReference type="SUPFAM" id="SSF48173">
    <property type="entry name" value="Cryptochrome/photolyase FAD-binding domain"/>
    <property type="match status" value="1"/>
</dbReference>
<comment type="function">
    <text evidence="6">May have a photoreceptor function.</text>
</comment>
<organism evidence="9">
    <name type="scientific">Chromera velia CCMP2878</name>
    <dbReference type="NCBI Taxonomy" id="1169474"/>
    <lineage>
        <taxon>Eukaryota</taxon>
        <taxon>Sar</taxon>
        <taxon>Alveolata</taxon>
        <taxon>Colpodellida</taxon>
        <taxon>Chromeraceae</taxon>
        <taxon>Chromera</taxon>
    </lineage>
</organism>
<keyword evidence="3 5" id="KW-0274">FAD</keyword>
<dbReference type="InterPro" id="IPR036134">
    <property type="entry name" value="Crypto/Photolyase_FAD-like_sf"/>
</dbReference>
<evidence type="ECO:0000256" key="2">
    <source>
        <dbReference type="ARBA" id="ARBA00022630"/>
    </source>
</evidence>
<evidence type="ECO:0000313" key="9">
    <source>
        <dbReference type="EMBL" id="CEM55971.1"/>
    </source>
</evidence>
<evidence type="ECO:0000256" key="3">
    <source>
        <dbReference type="ARBA" id="ARBA00022827"/>
    </source>
</evidence>
<dbReference type="PANTHER" id="PTHR11455">
    <property type="entry name" value="CRYPTOCHROME"/>
    <property type="match status" value="1"/>
</dbReference>
<gene>
    <name evidence="9" type="ORF">Cvel_13989</name>
</gene>
<feature type="binding site" evidence="5">
    <location>
        <begin position="377"/>
        <end position="384"/>
    </location>
    <ligand>
        <name>FAD</name>
        <dbReference type="ChEBI" id="CHEBI:57692"/>
    </ligand>
</feature>
<dbReference type="InterPro" id="IPR014133">
    <property type="entry name" value="Cry_DASH"/>
</dbReference>
<evidence type="ECO:0000259" key="8">
    <source>
        <dbReference type="PROSITE" id="PS51645"/>
    </source>
</evidence>
<feature type="binding site" evidence="5">
    <location>
        <begin position="483"/>
        <end position="485"/>
    </location>
    <ligand>
        <name>FAD</name>
        <dbReference type="ChEBI" id="CHEBI:57692"/>
    </ligand>
</feature>
<reference evidence="9" key="1">
    <citation type="submission" date="2014-11" db="EMBL/GenBank/DDBJ databases">
        <authorList>
            <person name="Otto D Thomas"/>
            <person name="Naeem Raeece"/>
        </authorList>
    </citation>
    <scope>NUCLEOTIDE SEQUENCE</scope>
</reference>
<dbReference type="InterPro" id="IPR018394">
    <property type="entry name" value="DNA_photolyase_1_CS_C"/>
</dbReference>
<dbReference type="PROSITE" id="PS00394">
    <property type="entry name" value="DNA_PHOTOLYASES_1_1"/>
    <property type="match status" value="1"/>
</dbReference>
<dbReference type="Pfam" id="PF03441">
    <property type="entry name" value="FAD_binding_7"/>
    <property type="match status" value="1"/>
</dbReference>
<accession>A0A0G4IFH9</accession>
<dbReference type="InterPro" id="IPR006050">
    <property type="entry name" value="DNA_photolyase_N"/>
</dbReference>
<feature type="binding site" evidence="5">
    <location>
        <position position="324"/>
    </location>
    <ligand>
        <name>FAD</name>
        <dbReference type="ChEBI" id="CHEBI:57692"/>
    </ligand>
</feature>
<dbReference type="SUPFAM" id="SSF52425">
    <property type="entry name" value="Cryptochrome/photolyase, N-terminal domain"/>
    <property type="match status" value="1"/>
</dbReference>
<comment type="cofactor">
    <cofactor evidence="5 6">
        <name>FAD</name>
        <dbReference type="ChEBI" id="CHEBI:57692"/>
    </cofactor>
    <text evidence="5 6">Binds 1 FAD per subunit.</text>
</comment>
<evidence type="ECO:0000256" key="7">
    <source>
        <dbReference type="SAM" id="MobiDB-lite"/>
    </source>
</evidence>
<dbReference type="Gene3D" id="3.40.50.620">
    <property type="entry name" value="HUPs"/>
    <property type="match status" value="1"/>
</dbReference>
<dbReference type="GO" id="GO:0000719">
    <property type="term" value="P:photoreactive repair"/>
    <property type="evidence" value="ECO:0007669"/>
    <property type="project" value="TreeGrafter"/>
</dbReference>